<dbReference type="InterPro" id="IPR027961">
    <property type="entry name" value="DUF4442"/>
</dbReference>
<accession>A0A0C6P662</accession>
<name>A0A0C6P662_BORBO</name>
<dbReference type="Pfam" id="PF14539">
    <property type="entry name" value="DUF4442"/>
    <property type="match status" value="1"/>
</dbReference>
<dbReference type="AlphaFoldDB" id="A0A0C6P662"/>
<sequence length="182" mass="20487">MKLQWIERVPPRWRARLLRVGFNLHPAFRATGGRVVEIAADFLHIRIRLPLGRRTRNIVGSMYGGSLFSVTDGAHPTMLMMALGPGVIVWDKAATIRYRKPAYATLYADFRIGRDEIAAIRAELARDHETTRTYSVALSDRHGEVYAVVERTVYIADKTFYKRKTQAGAPARTPLEPAPPGN</sequence>
<dbReference type="GeneID" id="93204117"/>
<dbReference type="OrthoDB" id="9814774at2"/>
<dbReference type="RefSeq" id="WP_003810105.1">
    <property type="nucleotide sequence ID" value="NC_019382.1"/>
</dbReference>
<dbReference type="EMBL" id="HE965806">
    <property type="protein sequence ID" value="CCJ53642.1"/>
    <property type="molecule type" value="Genomic_DNA"/>
</dbReference>
<protein>
    <recommendedName>
        <fullName evidence="3">DUF4442 domain-containing protein</fullName>
    </recommendedName>
</protein>
<dbReference type="Proteomes" id="UP000007564">
    <property type="component" value="Chromosome"/>
</dbReference>
<dbReference type="HOGENOM" id="CLU_116159_0_0_4"/>
<dbReference type="SUPFAM" id="SSF54637">
    <property type="entry name" value="Thioesterase/thiol ester dehydrase-isomerase"/>
    <property type="match status" value="1"/>
</dbReference>
<dbReference type="KEGG" id="bbh:BN112_1725"/>
<evidence type="ECO:0000313" key="1">
    <source>
        <dbReference type="EMBL" id="CCJ53642.1"/>
    </source>
</evidence>
<evidence type="ECO:0000313" key="2">
    <source>
        <dbReference type="Proteomes" id="UP000007564"/>
    </source>
</evidence>
<dbReference type="InterPro" id="IPR029069">
    <property type="entry name" value="HotDog_dom_sf"/>
</dbReference>
<reference evidence="1 2" key="1">
    <citation type="journal article" date="2012" name="BMC Genomics">
        <title>Comparative genomics of the classical Bordetella subspecies: the evolution and exchange of virulence-associated diversity amongst closely related pathogens.</title>
        <authorList>
            <person name="Park J."/>
            <person name="Zhang Y."/>
            <person name="Buboltz A.M."/>
            <person name="Zhang X."/>
            <person name="Schuster S.C."/>
            <person name="Ahuja U."/>
            <person name="Liu M."/>
            <person name="Miller J.F."/>
            <person name="Sebaihia M."/>
            <person name="Bentley S.D."/>
            <person name="Parkhill J."/>
            <person name="Harvill E.T."/>
        </authorList>
    </citation>
    <scope>NUCLEOTIDE SEQUENCE [LARGE SCALE GENOMIC DNA]</scope>
    <source>
        <strain evidence="1 2">253</strain>
    </source>
</reference>
<gene>
    <name evidence="1" type="ORF">BN112_1725</name>
</gene>
<dbReference type="Gene3D" id="3.10.129.10">
    <property type="entry name" value="Hotdog Thioesterase"/>
    <property type="match status" value="1"/>
</dbReference>
<organism evidence="1 2">
    <name type="scientific">Bordetella bronchiseptica 253</name>
    <dbReference type="NCBI Taxonomy" id="568707"/>
    <lineage>
        <taxon>Bacteria</taxon>
        <taxon>Pseudomonadati</taxon>
        <taxon>Pseudomonadota</taxon>
        <taxon>Betaproteobacteria</taxon>
        <taxon>Burkholderiales</taxon>
        <taxon>Alcaligenaceae</taxon>
        <taxon>Bordetella</taxon>
    </lineage>
</organism>
<proteinExistence type="predicted"/>
<evidence type="ECO:0008006" key="3">
    <source>
        <dbReference type="Google" id="ProtNLM"/>
    </source>
</evidence>